<keyword evidence="10" id="KW-1185">Reference proteome</keyword>
<feature type="region of interest" description="Disordered" evidence="7">
    <location>
        <begin position="486"/>
        <end position="522"/>
    </location>
</feature>
<comment type="caution">
    <text evidence="9">The sequence shown here is derived from an EMBL/GenBank/DDBJ whole genome shotgun (WGS) entry which is preliminary data.</text>
</comment>
<dbReference type="EMBL" id="JAHMUF010000007">
    <property type="protein sequence ID" value="KAG7194484.1"/>
    <property type="molecule type" value="Genomic_DNA"/>
</dbReference>
<dbReference type="InterPro" id="IPR001841">
    <property type="entry name" value="Znf_RING"/>
</dbReference>
<evidence type="ECO:0000256" key="3">
    <source>
        <dbReference type="ARBA" id="ARBA00022771"/>
    </source>
</evidence>
<evidence type="ECO:0000256" key="4">
    <source>
        <dbReference type="ARBA" id="ARBA00022786"/>
    </source>
</evidence>
<dbReference type="PROSITE" id="PS50089">
    <property type="entry name" value="ZF_RING_2"/>
    <property type="match status" value="1"/>
</dbReference>
<evidence type="ECO:0000256" key="5">
    <source>
        <dbReference type="ARBA" id="ARBA00022833"/>
    </source>
</evidence>
<dbReference type="GO" id="GO:0051603">
    <property type="term" value="P:proteolysis involved in protein catabolic process"/>
    <property type="evidence" value="ECO:0007669"/>
    <property type="project" value="UniProtKB-ARBA"/>
</dbReference>
<feature type="compositionally biased region" description="Polar residues" evidence="7">
    <location>
        <begin position="426"/>
        <end position="437"/>
    </location>
</feature>
<feature type="compositionally biased region" description="Basic and acidic residues" evidence="7">
    <location>
        <begin position="357"/>
        <end position="374"/>
    </location>
</feature>
<feature type="compositionally biased region" description="Polar residues" evidence="7">
    <location>
        <begin position="375"/>
        <end position="418"/>
    </location>
</feature>
<evidence type="ECO:0000313" key="9">
    <source>
        <dbReference type="EMBL" id="KAG7194484.1"/>
    </source>
</evidence>
<keyword evidence="3 6" id="KW-0863">Zinc-finger</keyword>
<dbReference type="Proteomes" id="UP000790833">
    <property type="component" value="Unassembled WGS sequence"/>
</dbReference>
<dbReference type="GeneID" id="66118072"/>
<evidence type="ECO:0000256" key="2">
    <source>
        <dbReference type="ARBA" id="ARBA00022723"/>
    </source>
</evidence>
<name>A0A9P7VBW4_9ASCO</name>
<evidence type="ECO:0000313" key="10">
    <source>
        <dbReference type="Proteomes" id="UP000790833"/>
    </source>
</evidence>
<dbReference type="PANTHER" id="PTHR14155">
    <property type="entry name" value="RING FINGER DOMAIN-CONTAINING"/>
    <property type="match status" value="1"/>
</dbReference>
<reference evidence="9" key="1">
    <citation type="submission" date="2021-03" db="EMBL/GenBank/DDBJ databases">
        <authorList>
            <person name="Palmer J.M."/>
        </authorList>
    </citation>
    <scope>NUCLEOTIDE SEQUENCE</scope>
    <source>
        <strain evidence="9">ARV_011</strain>
    </source>
</reference>
<keyword evidence="5" id="KW-0862">Zinc</keyword>
<dbReference type="SUPFAM" id="SSF57850">
    <property type="entry name" value="RING/U-box"/>
    <property type="match status" value="1"/>
</dbReference>
<keyword evidence="4" id="KW-0833">Ubl conjugation pathway</keyword>
<organism evidence="9 10">
    <name type="scientific">Scheffersomyces spartinae</name>
    <dbReference type="NCBI Taxonomy" id="45513"/>
    <lineage>
        <taxon>Eukaryota</taxon>
        <taxon>Fungi</taxon>
        <taxon>Dikarya</taxon>
        <taxon>Ascomycota</taxon>
        <taxon>Saccharomycotina</taxon>
        <taxon>Pichiomycetes</taxon>
        <taxon>Debaryomycetaceae</taxon>
        <taxon>Scheffersomyces</taxon>
    </lineage>
</organism>
<proteinExistence type="predicted"/>
<dbReference type="Pfam" id="PF12678">
    <property type="entry name" value="zf-rbx1"/>
    <property type="match status" value="1"/>
</dbReference>
<keyword evidence="2" id="KW-0479">Metal-binding</keyword>
<dbReference type="Gene3D" id="3.30.40.10">
    <property type="entry name" value="Zinc/RING finger domain, C3HC4 (zinc finger)"/>
    <property type="match status" value="1"/>
</dbReference>
<evidence type="ECO:0000256" key="6">
    <source>
        <dbReference type="PROSITE-ProRule" id="PRU00175"/>
    </source>
</evidence>
<protein>
    <recommendedName>
        <fullName evidence="8">RING-type domain-containing protein</fullName>
    </recommendedName>
</protein>
<accession>A0A9P7VBW4</accession>
<dbReference type="AlphaFoldDB" id="A0A9P7VBW4"/>
<feature type="compositionally biased region" description="Polar residues" evidence="7">
    <location>
        <begin position="500"/>
        <end position="513"/>
    </location>
</feature>
<comment type="pathway">
    <text evidence="1">Protein modification; protein ubiquitination.</text>
</comment>
<evidence type="ECO:0000256" key="1">
    <source>
        <dbReference type="ARBA" id="ARBA00004906"/>
    </source>
</evidence>
<dbReference type="PANTHER" id="PTHR14155:SF627">
    <property type="entry name" value="OS06G0192800 PROTEIN"/>
    <property type="match status" value="1"/>
</dbReference>
<dbReference type="InterPro" id="IPR053238">
    <property type="entry name" value="RING-H2_zinc_finger"/>
</dbReference>
<dbReference type="GO" id="GO:0008270">
    <property type="term" value="F:zinc ion binding"/>
    <property type="evidence" value="ECO:0007669"/>
    <property type="project" value="UniProtKB-KW"/>
</dbReference>
<evidence type="ECO:0000259" key="8">
    <source>
        <dbReference type="PROSITE" id="PS50089"/>
    </source>
</evidence>
<feature type="domain" description="RING-type" evidence="8">
    <location>
        <begin position="215"/>
        <end position="238"/>
    </location>
</feature>
<dbReference type="OrthoDB" id="8062037at2759"/>
<gene>
    <name evidence="9" type="ORF">KQ657_004698</name>
</gene>
<feature type="region of interest" description="Disordered" evidence="7">
    <location>
        <begin position="539"/>
        <end position="599"/>
    </location>
</feature>
<dbReference type="InterPro" id="IPR013083">
    <property type="entry name" value="Znf_RING/FYVE/PHD"/>
</dbReference>
<dbReference type="RefSeq" id="XP_043050031.1">
    <property type="nucleotide sequence ID" value="XM_043195365.1"/>
</dbReference>
<dbReference type="InterPro" id="IPR024766">
    <property type="entry name" value="Znf_RING_H2"/>
</dbReference>
<sequence>MDPSANPFSGFPNIFGGGQQLEGAAVFDINLDSLDDLNQNNILRDLVDTALTNSGMRPRKKVASAEAIASLKEVNSEDVEANECPICYEKYEFSDSQNRKSDQETSSPESTPESFAATEQDFYLCFSKAVDKDGTLPVPYMESRQQKLKFNDPSLFFPGDECSSIYFRFPQRNLATLENTTMEDMFPRFKTGDDQESKKMKKNPDGHVAVRMPNCQHIFGRSCIVEWLNGNVSCPLCRKEVEIAKNNSLLNRREDVRERMFPSSSREVDNNEVIDYITNHTSDIFRPLRRPHMGANVTPLADQAVPQNWVTPSELNTNESTRDPNIIIPRDFTLAGIRPMSTAAASQRIASMQAFRRRFEPRTTRRPTRQRDANNEASQPNTNRSNTDQTGDNQPTVAESSGQVNANETRTDTLSSRQLRADLAAPTTTSTIRTNPETRPGPILWHQSYGREPMPVSFTEIHAVQNHRSDNDISQPSRTRVVHRTVIPPHGTNGAPIATRPSTNIPNLSNRQGASGIPSPRPGTIPREVADHMRVHYNRHRASSPRPSLLPFDAIPSDEGEAPSTVRIGRPTVTQGVMRRSGSSSNERTHPYSRPSPEV</sequence>
<feature type="region of interest" description="Disordered" evidence="7">
    <location>
        <begin position="354"/>
        <end position="442"/>
    </location>
</feature>
<evidence type="ECO:0000256" key="7">
    <source>
        <dbReference type="SAM" id="MobiDB-lite"/>
    </source>
</evidence>